<dbReference type="Pfam" id="PF13469">
    <property type="entry name" value="Sulfotransfer_3"/>
    <property type="match status" value="1"/>
</dbReference>
<dbReference type="Gene3D" id="3.40.50.300">
    <property type="entry name" value="P-loop containing nucleotide triphosphate hydrolases"/>
    <property type="match status" value="1"/>
</dbReference>
<keyword evidence="2" id="KW-1185">Reference proteome</keyword>
<name>A0AAP8MBJ0_9GAMM</name>
<dbReference type="RefSeq" id="WP_084200924.1">
    <property type="nucleotide sequence ID" value="NZ_BMYL01000008.1"/>
</dbReference>
<dbReference type="AlphaFoldDB" id="A0AAP8MBJ0"/>
<organism evidence="1 2">
    <name type="scientific">Halioglobus japonicus</name>
    <dbReference type="NCBI Taxonomy" id="930805"/>
    <lineage>
        <taxon>Bacteria</taxon>
        <taxon>Pseudomonadati</taxon>
        <taxon>Pseudomonadota</taxon>
        <taxon>Gammaproteobacteria</taxon>
        <taxon>Cellvibrionales</taxon>
        <taxon>Halieaceae</taxon>
        <taxon>Halioglobus</taxon>
    </lineage>
</organism>
<gene>
    <name evidence="1" type="ORF">C0029_18430</name>
</gene>
<comment type="caution">
    <text evidence="1">The sequence shown here is derived from an EMBL/GenBank/DDBJ whole genome shotgun (WGS) entry which is preliminary data.</text>
</comment>
<proteinExistence type="predicted"/>
<sequence>MFKPYASLLEGKIEYEAPQAVLLENPIAVGAVGGSGTRILAQILAEAGVAMATPSNDAHDALEWPPMHPIIHTDKLQSMPLKTRLRAAFWGLEFLLLKRREQLGLSGRTGWKVPATHLWLRELADYFPAIQYIHIIRNGLDMAYSGNQRQLSMWGEYVGLHTQFDDTGRAAPRDAMEYWLIANEKAIEVGATLEGQFLLVRYEALCQAPDSELERIFSFLELDIDVAERAALADRIRPPATLNRFRHHQWRDDFTQVQLQRLEALGYRP</sequence>
<dbReference type="SUPFAM" id="SSF52540">
    <property type="entry name" value="P-loop containing nucleoside triphosphate hydrolases"/>
    <property type="match status" value="1"/>
</dbReference>
<dbReference type="Proteomes" id="UP000235162">
    <property type="component" value="Unassembled WGS sequence"/>
</dbReference>
<dbReference type="KEGG" id="hja:BST95_18725"/>
<evidence type="ECO:0000313" key="2">
    <source>
        <dbReference type="Proteomes" id="UP000235162"/>
    </source>
</evidence>
<dbReference type="InterPro" id="IPR027417">
    <property type="entry name" value="P-loop_NTPase"/>
</dbReference>
<evidence type="ECO:0000313" key="1">
    <source>
        <dbReference type="EMBL" id="PLW84594.1"/>
    </source>
</evidence>
<accession>A0AAP8MBJ0</accession>
<protein>
    <submittedName>
        <fullName evidence="1">Sulfotransferase</fullName>
    </submittedName>
</protein>
<dbReference type="EMBL" id="PKUR01000007">
    <property type="protein sequence ID" value="PLW84594.1"/>
    <property type="molecule type" value="Genomic_DNA"/>
</dbReference>
<reference evidence="1 2" key="1">
    <citation type="submission" date="2018-01" db="EMBL/GenBank/DDBJ databases">
        <title>The draft genome sequence of Halioglobus japonicus S1-36.</title>
        <authorList>
            <person name="Du Z.-J."/>
            <person name="Shi M.-J."/>
        </authorList>
    </citation>
    <scope>NUCLEOTIDE SEQUENCE [LARGE SCALE GENOMIC DNA]</scope>
    <source>
        <strain evidence="1 2">S1-36</strain>
    </source>
</reference>